<dbReference type="Pfam" id="PF24841">
    <property type="entry name" value="DUF7719"/>
    <property type="match status" value="1"/>
</dbReference>
<organism evidence="4 5">
    <name type="scientific">Aspergillus candidus</name>
    <dbReference type="NCBI Taxonomy" id="41067"/>
    <lineage>
        <taxon>Eukaryota</taxon>
        <taxon>Fungi</taxon>
        <taxon>Dikarya</taxon>
        <taxon>Ascomycota</taxon>
        <taxon>Pezizomycotina</taxon>
        <taxon>Eurotiomycetes</taxon>
        <taxon>Eurotiomycetidae</taxon>
        <taxon>Eurotiales</taxon>
        <taxon>Aspergillaceae</taxon>
        <taxon>Aspergillus</taxon>
        <taxon>Aspergillus subgen. Circumdati</taxon>
    </lineage>
</organism>
<feature type="compositionally biased region" description="Basic and acidic residues" evidence="1">
    <location>
        <begin position="100"/>
        <end position="114"/>
    </location>
</feature>
<sequence>MDTPKNRKQRRAAAAASSSSDSNAFDPSSIPMARPPQGSSMSQGKTLVDIIAERQSELLHRANTSAASVPGTQFVTIDPVTGKMSKTQSGGFVEEISSDEGLHSDVEDDNHNSDSDSDNDNEDDEDEDDNDNQKEQADHPIPPLIDTILLSLPLTTLHLTLSYLAAHQYAESIALDELLRESAFLTFPILTLLIHLAHGHIVSFARVWPYDTPEPVSLIPWSNDKISLSFLRKLLFPPTWRTVVFLPVAVALGVKLMTITNEDPYYAVMKRAPAIGTIWVWCILEMPVGATVLGALGPLVWGVWWRGYGIV</sequence>
<feature type="transmembrane region" description="Helical" evidence="2">
    <location>
        <begin position="239"/>
        <end position="257"/>
    </location>
</feature>
<evidence type="ECO:0000256" key="1">
    <source>
        <dbReference type="SAM" id="MobiDB-lite"/>
    </source>
</evidence>
<evidence type="ECO:0000313" key="4">
    <source>
        <dbReference type="EMBL" id="PLB38108.1"/>
    </source>
</evidence>
<feature type="domain" description="DUF7719" evidence="3">
    <location>
        <begin position="241"/>
        <end position="310"/>
    </location>
</feature>
<keyword evidence="2" id="KW-0472">Membrane</keyword>
<protein>
    <recommendedName>
        <fullName evidence="3">DUF7719 domain-containing protein</fullName>
    </recommendedName>
</protein>
<keyword evidence="2" id="KW-1133">Transmembrane helix</keyword>
<evidence type="ECO:0000259" key="3">
    <source>
        <dbReference type="Pfam" id="PF24841"/>
    </source>
</evidence>
<dbReference type="Proteomes" id="UP000234585">
    <property type="component" value="Unassembled WGS sequence"/>
</dbReference>
<evidence type="ECO:0000313" key="5">
    <source>
        <dbReference type="Proteomes" id="UP000234585"/>
    </source>
</evidence>
<accession>A0A2I2FBU8</accession>
<dbReference type="STRING" id="41067.A0A2I2FBU8"/>
<feature type="compositionally biased region" description="Acidic residues" evidence="1">
    <location>
        <begin position="115"/>
        <end position="130"/>
    </location>
</feature>
<reference evidence="4 5" key="1">
    <citation type="submission" date="2017-12" db="EMBL/GenBank/DDBJ databases">
        <authorList>
            <consortium name="DOE Joint Genome Institute"/>
            <person name="Haridas S."/>
            <person name="Kjaerbolling I."/>
            <person name="Vesth T.C."/>
            <person name="Frisvad J.C."/>
            <person name="Nybo J.L."/>
            <person name="Theobald S."/>
            <person name="Kuo A."/>
            <person name="Bowyer P."/>
            <person name="Matsuda Y."/>
            <person name="Mondo S."/>
            <person name="Lyhne E.K."/>
            <person name="Kogle M.E."/>
            <person name="Clum A."/>
            <person name="Lipzen A."/>
            <person name="Salamov A."/>
            <person name="Ngan C.Y."/>
            <person name="Daum C."/>
            <person name="Chiniquy J."/>
            <person name="Barry K."/>
            <person name="LaButti K."/>
            <person name="Simmons B.A."/>
            <person name="Magnuson J.K."/>
            <person name="Mortensen U.H."/>
            <person name="Larsen T.O."/>
            <person name="Grigoriev I.V."/>
            <person name="Baker S.E."/>
            <person name="Andersen M.R."/>
            <person name="Nordberg H.P."/>
            <person name="Cantor M.N."/>
            <person name="Hua S.X."/>
        </authorList>
    </citation>
    <scope>NUCLEOTIDE SEQUENCE [LARGE SCALE GENOMIC DNA]</scope>
    <source>
        <strain evidence="4 5">CBS 102.13</strain>
    </source>
</reference>
<feature type="region of interest" description="Disordered" evidence="1">
    <location>
        <begin position="97"/>
        <end position="140"/>
    </location>
</feature>
<feature type="compositionally biased region" description="Basic residues" evidence="1">
    <location>
        <begin position="1"/>
        <end position="11"/>
    </location>
</feature>
<dbReference type="PANTHER" id="PTHR37846">
    <property type="entry name" value="YALI0B21296P"/>
    <property type="match status" value="1"/>
</dbReference>
<feature type="transmembrane region" description="Helical" evidence="2">
    <location>
        <begin position="278"/>
        <end position="304"/>
    </location>
</feature>
<name>A0A2I2FBU8_ASPCN</name>
<dbReference type="InterPro" id="IPR056136">
    <property type="entry name" value="DUF7719"/>
</dbReference>
<feature type="region of interest" description="Disordered" evidence="1">
    <location>
        <begin position="1"/>
        <end position="49"/>
    </location>
</feature>
<dbReference type="EMBL" id="KZ559138">
    <property type="protein sequence ID" value="PLB38108.1"/>
    <property type="molecule type" value="Genomic_DNA"/>
</dbReference>
<proteinExistence type="predicted"/>
<dbReference type="PANTHER" id="PTHR37846:SF1">
    <property type="entry name" value="DEACETYLASE-LIKE PROTEIN"/>
    <property type="match status" value="1"/>
</dbReference>
<dbReference type="AlphaFoldDB" id="A0A2I2FBU8"/>
<dbReference type="OrthoDB" id="5597489at2759"/>
<feature type="compositionally biased region" description="Low complexity" evidence="1">
    <location>
        <begin position="12"/>
        <end position="29"/>
    </location>
</feature>
<keyword evidence="2" id="KW-0812">Transmembrane</keyword>
<evidence type="ECO:0000256" key="2">
    <source>
        <dbReference type="SAM" id="Phobius"/>
    </source>
</evidence>
<dbReference type="GeneID" id="36523606"/>
<dbReference type="RefSeq" id="XP_024672120.1">
    <property type="nucleotide sequence ID" value="XM_024816446.1"/>
</dbReference>
<keyword evidence="5" id="KW-1185">Reference proteome</keyword>
<gene>
    <name evidence="4" type="ORF">BDW47DRAFT_125807</name>
</gene>
<feature type="transmembrane region" description="Helical" evidence="2">
    <location>
        <begin position="183"/>
        <end position="208"/>
    </location>
</feature>